<gene>
    <name evidence="6" type="ORF">THASP1DRAFT_18095</name>
</gene>
<dbReference type="SUPFAM" id="SSF53335">
    <property type="entry name" value="S-adenosyl-L-methionine-dependent methyltransferases"/>
    <property type="match status" value="1"/>
</dbReference>
<dbReference type="EMBL" id="KZ992831">
    <property type="protein sequence ID" value="RKP06711.1"/>
    <property type="molecule type" value="Genomic_DNA"/>
</dbReference>
<dbReference type="GO" id="GO:0006596">
    <property type="term" value="P:polyamine biosynthetic process"/>
    <property type="evidence" value="ECO:0007669"/>
    <property type="project" value="UniProtKB-UniRule"/>
</dbReference>
<dbReference type="InterPro" id="IPR029063">
    <property type="entry name" value="SAM-dependent_MTases_sf"/>
</dbReference>
<dbReference type="InterPro" id="IPR030374">
    <property type="entry name" value="PABS"/>
</dbReference>
<comment type="similarity">
    <text evidence="1">Belongs to the spermidine/spermine synthase family.</text>
</comment>
<dbReference type="AlphaFoldDB" id="A0A4P9XMU1"/>
<dbReference type="STRING" id="78915.A0A4P9XMU1"/>
<feature type="active site" description="Proton acceptor" evidence="4">
    <location>
        <position position="116"/>
    </location>
</feature>
<keyword evidence="7" id="KW-1185">Reference proteome</keyword>
<feature type="domain" description="PABS" evidence="5">
    <location>
        <begin position="1"/>
        <end position="197"/>
    </location>
</feature>
<organism evidence="6 7">
    <name type="scientific">Thamnocephalis sphaerospora</name>
    <dbReference type="NCBI Taxonomy" id="78915"/>
    <lineage>
        <taxon>Eukaryota</taxon>
        <taxon>Fungi</taxon>
        <taxon>Fungi incertae sedis</taxon>
        <taxon>Zoopagomycota</taxon>
        <taxon>Zoopagomycotina</taxon>
        <taxon>Zoopagomycetes</taxon>
        <taxon>Zoopagales</taxon>
        <taxon>Sigmoideomycetaceae</taxon>
        <taxon>Thamnocephalis</taxon>
    </lineage>
</organism>
<reference evidence="7" key="1">
    <citation type="journal article" date="2018" name="Nat. Microbiol.">
        <title>Leveraging single-cell genomics to expand the fungal tree of life.</title>
        <authorList>
            <person name="Ahrendt S.R."/>
            <person name="Quandt C.A."/>
            <person name="Ciobanu D."/>
            <person name="Clum A."/>
            <person name="Salamov A."/>
            <person name="Andreopoulos B."/>
            <person name="Cheng J.F."/>
            <person name="Woyke T."/>
            <person name="Pelin A."/>
            <person name="Henrissat B."/>
            <person name="Reynolds N.K."/>
            <person name="Benny G.L."/>
            <person name="Smith M.E."/>
            <person name="James T.Y."/>
            <person name="Grigoriev I.V."/>
        </authorList>
    </citation>
    <scope>NUCLEOTIDE SEQUENCE [LARGE SCALE GENOMIC DNA]</scope>
    <source>
        <strain evidence="7">RSA 1356</strain>
    </source>
</reference>
<evidence type="ECO:0000313" key="7">
    <source>
        <dbReference type="Proteomes" id="UP000271241"/>
    </source>
</evidence>
<evidence type="ECO:0000256" key="2">
    <source>
        <dbReference type="ARBA" id="ARBA00022679"/>
    </source>
</evidence>
<keyword evidence="6" id="KW-0489">Methyltransferase</keyword>
<dbReference type="GO" id="GO:0032259">
    <property type="term" value="P:methylation"/>
    <property type="evidence" value="ECO:0007669"/>
    <property type="project" value="UniProtKB-KW"/>
</dbReference>
<keyword evidence="3 4" id="KW-0620">Polyamine biosynthesis</keyword>
<evidence type="ECO:0000256" key="4">
    <source>
        <dbReference type="PROSITE-ProRule" id="PRU00354"/>
    </source>
</evidence>
<name>A0A4P9XMU1_9FUNG</name>
<dbReference type="Proteomes" id="UP000271241">
    <property type="component" value="Unassembled WGS sequence"/>
</dbReference>
<evidence type="ECO:0000256" key="3">
    <source>
        <dbReference type="ARBA" id="ARBA00023115"/>
    </source>
</evidence>
<dbReference type="Pfam" id="PF01564">
    <property type="entry name" value="Spermine_synth"/>
    <property type="match status" value="1"/>
</dbReference>
<dbReference type="PROSITE" id="PS51006">
    <property type="entry name" value="PABS_2"/>
    <property type="match status" value="1"/>
</dbReference>
<dbReference type="PANTHER" id="PTHR43317:SF1">
    <property type="entry name" value="THERMOSPERMINE SYNTHASE ACAULIS5"/>
    <property type="match status" value="1"/>
</dbReference>
<sequence length="277" mass="31017">MRSGHSLIGGHYTATNDSIYASFYYMETGRMVKGRKPVAAGGAPETALSIGLGIGVSANSLIRHGLDVDVAEIDPVVYQYARDYFGLPEPRRVFIDDGRRVLERAEDASYDYVLHDVFTGGSVPKQLFSLEALQEIRRVLKPDGVLTLNYVGMFNGSEARATWSVWRTLREVFPHVASYKQAPEVTDGIINAVFIASALPIELRDWEEGDYLDGDMRYFAFTKMAECKLADPDANMLATASVVTDANNPLDTWQWLTASEHWKTMRSVLPLTFWLNY</sequence>
<protein>
    <submittedName>
        <fullName evidence="6">S-adenosyl-L-methionine-dependent methyltransferase</fullName>
    </submittedName>
</protein>
<dbReference type="CDD" id="cd02440">
    <property type="entry name" value="AdoMet_MTases"/>
    <property type="match status" value="1"/>
</dbReference>
<dbReference type="GO" id="GO:0008168">
    <property type="term" value="F:methyltransferase activity"/>
    <property type="evidence" value="ECO:0007669"/>
    <property type="project" value="UniProtKB-KW"/>
</dbReference>
<evidence type="ECO:0000259" key="5">
    <source>
        <dbReference type="PROSITE" id="PS51006"/>
    </source>
</evidence>
<keyword evidence="2 4" id="KW-0808">Transferase</keyword>
<dbReference type="PANTHER" id="PTHR43317">
    <property type="entry name" value="THERMOSPERMINE SYNTHASE ACAULIS5"/>
    <property type="match status" value="1"/>
</dbReference>
<evidence type="ECO:0000256" key="1">
    <source>
        <dbReference type="ARBA" id="ARBA00007867"/>
    </source>
</evidence>
<accession>A0A4P9XMU1</accession>
<dbReference type="OrthoDB" id="2016285at2759"/>
<dbReference type="NCBIfam" id="NF037959">
    <property type="entry name" value="MFS_SpdSyn"/>
    <property type="match status" value="1"/>
</dbReference>
<evidence type="ECO:0000313" key="6">
    <source>
        <dbReference type="EMBL" id="RKP06711.1"/>
    </source>
</evidence>
<proteinExistence type="inferred from homology"/>
<dbReference type="Gene3D" id="3.40.50.150">
    <property type="entry name" value="Vaccinia Virus protein VP39"/>
    <property type="match status" value="1"/>
</dbReference>